<evidence type="ECO:0000256" key="1">
    <source>
        <dbReference type="ARBA" id="ARBA00004319"/>
    </source>
</evidence>
<evidence type="ECO:0000256" key="4">
    <source>
        <dbReference type="ARBA" id="ARBA00022729"/>
    </source>
</evidence>
<dbReference type="GO" id="GO:0106435">
    <property type="term" value="F:carboxylesterase activity"/>
    <property type="evidence" value="ECO:0007669"/>
    <property type="project" value="EnsemblMetazoa"/>
</dbReference>
<dbReference type="GO" id="GO:0005777">
    <property type="term" value="C:peroxisome"/>
    <property type="evidence" value="ECO:0007669"/>
    <property type="project" value="EnsemblMetazoa"/>
</dbReference>
<reference evidence="10" key="2">
    <citation type="submission" date="2022-06" db="UniProtKB">
        <authorList>
            <consortium name="EnsemblMetazoa"/>
        </authorList>
    </citation>
    <scope>IDENTIFICATION</scope>
    <source>
        <strain evidence="10">DF5081</strain>
    </source>
</reference>
<comment type="subcellular location">
    <subcellularLocation>
        <location evidence="1">Endoplasmic reticulum lumen</location>
    </subcellularLocation>
</comment>
<evidence type="ECO:0000313" key="10">
    <source>
        <dbReference type="EnsemblMetazoa" id="CJA11491.1"/>
    </source>
</evidence>
<sequence>MRVYLTLLLVAVYATAAPIVDTNYGKVEGFDYEDAEVFLGIPFAKPPVDELRFERPEAPEPWDGVYAANQFRNDCTPHYRLVAQFSSYSGEDCLTLNVIRPKEKTEKLLPVLFWIHGGGYEIGAASQHGYEVFARKYATQGVIVVTIQYRLGFLGFFTDGTDGNYGLFDQAAALKFVNQNIAQFGGDPDQVTIWGYSAGASSVSQLTLSPYTRDLYSKAIIMSASSFAGWATGPKVADNSKRLAEILGCPWPAAKECMKKKPLSEIFDAVEEQGWTTGTIDILRWSPVIDGDFLPVNPADLVKSAPTKPVLMGLSNKEAAYFTAANMGRVIADFGLSEETLPKVDEEFITEIVGRKVLYENRYGENREKVWKEIINFYLHHGKPEDQKDLNGFYVNQYSEMFSDIVFNVPIVREIMTRVEQKTPVWTYLFEHYNDKIWKKYIPKQVKGSPHANEYHYLFEMPALTEIDITKEPDMSIQNDMINMVVSFTKTGVPKVQDLDWRPVSDPDDINFLRIQTEGASLQNNGLFQESTHFWNTLRDREGFDLVDPTFFSTRSSSHSHDKQEL</sequence>
<reference evidence="11" key="1">
    <citation type="submission" date="2010-08" db="EMBL/GenBank/DDBJ databases">
        <authorList>
            <consortium name="Caenorhabditis japonica Sequencing Consortium"/>
            <person name="Wilson R.K."/>
        </authorList>
    </citation>
    <scope>NUCLEOTIDE SEQUENCE [LARGE SCALE GENOMIC DNA]</scope>
    <source>
        <strain evidence="11">DF5081</strain>
    </source>
</reference>
<evidence type="ECO:0000256" key="2">
    <source>
        <dbReference type="ARBA" id="ARBA00005964"/>
    </source>
</evidence>
<keyword evidence="7" id="KW-1015">Disulfide bond</keyword>
<name>A0A8R1DT87_CAEJA</name>
<dbReference type="AlphaFoldDB" id="A0A8R1DT87"/>
<evidence type="ECO:0000256" key="3">
    <source>
        <dbReference type="ARBA" id="ARBA00022487"/>
    </source>
</evidence>
<dbReference type="FunFam" id="3.40.50.1820:FF:000317">
    <property type="entry name" value="Carboxylic ester hydrolase"/>
    <property type="match status" value="1"/>
</dbReference>
<dbReference type="Gene3D" id="3.40.50.1820">
    <property type="entry name" value="alpha/beta hydrolase"/>
    <property type="match status" value="1"/>
</dbReference>
<evidence type="ECO:0000256" key="8">
    <source>
        <dbReference type="RuleBase" id="RU361235"/>
    </source>
</evidence>
<dbReference type="EnsemblMetazoa" id="CJA11491.1">
    <property type="protein sequence ID" value="CJA11491.1"/>
    <property type="gene ID" value="WBGene00130695"/>
</dbReference>
<dbReference type="InterPro" id="IPR002018">
    <property type="entry name" value="CarbesteraseB"/>
</dbReference>
<protein>
    <recommendedName>
        <fullName evidence="8">Carboxylic ester hydrolase</fullName>
        <ecNumber evidence="8">3.1.1.-</ecNumber>
    </recommendedName>
</protein>
<keyword evidence="11" id="KW-1185">Reference proteome</keyword>
<evidence type="ECO:0000256" key="6">
    <source>
        <dbReference type="ARBA" id="ARBA00022824"/>
    </source>
</evidence>
<evidence type="ECO:0000259" key="9">
    <source>
        <dbReference type="Pfam" id="PF00135"/>
    </source>
</evidence>
<keyword evidence="5 8" id="KW-0378">Hydrolase</keyword>
<dbReference type="InterPro" id="IPR019826">
    <property type="entry name" value="Carboxylesterase_B_AS"/>
</dbReference>
<accession>A0A8R1DT87</accession>
<comment type="similarity">
    <text evidence="2 8">Belongs to the type-B carboxylesterase/lipase family.</text>
</comment>
<feature type="chain" id="PRO_5035966949" description="Carboxylic ester hydrolase" evidence="8">
    <location>
        <begin position="17"/>
        <end position="566"/>
    </location>
</feature>
<dbReference type="OMA" id="HANEYHY"/>
<dbReference type="PROSITE" id="PS00122">
    <property type="entry name" value="CARBOXYLESTERASE_B_1"/>
    <property type="match status" value="1"/>
</dbReference>
<organism evidence="10 11">
    <name type="scientific">Caenorhabditis japonica</name>
    <dbReference type="NCBI Taxonomy" id="281687"/>
    <lineage>
        <taxon>Eukaryota</taxon>
        <taxon>Metazoa</taxon>
        <taxon>Ecdysozoa</taxon>
        <taxon>Nematoda</taxon>
        <taxon>Chromadorea</taxon>
        <taxon>Rhabditida</taxon>
        <taxon>Rhabditina</taxon>
        <taxon>Rhabditomorpha</taxon>
        <taxon>Rhabditoidea</taxon>
        <taxon>Rhabditidae</taxon>
        <taxon>Peloderinae</taxon>
        <taxon>Caenorhabditis</taxon>
    </lineage>
</organism>
<dbReference type="PANTHER" id="PTHR11559">
    <property type="entry name" value="CARBOXYLESTERASE"/>
    <property type="match status" value="1"/>
</dbReference>
<dbReference type="EC" id="3.1.1.-" evidence="8"/>
<keyword evidence="4 8" id="KW-0732">Signal</keyword>
<dbReference type="SUPFAM" id="SSF53474">
    <property type="entry name" value="alpha/beta-Hydrolases"/>
    <property type="match status" value="1"/>
</dbReference>
<keyword evidence="3" id="KW-0719">Serine esterase</keyword>
<keyword evidence="6" id="KW-0256">Endoplasmic reticulum</keyword>
<dbReference type="InterPro" id="IPR019819">
    <property type="entry name" value="Carboxylesterase_B_CS"/>
</dbReference>
<evidence type="ECO:0000313" key="11">
    <source>
        <dbReference type="Proteomes" id="UP000005237"/>
    </source>
</evidence>
<dbReference type="PROSITE" id="PS00941">
    <property type="entry name" value="CARBOXYLESTERASE_B_2"/>
    <property type="match status" value="1"/>
</dbReference>
<feature type="signal peptide" evidence="8">
    <location>
        <begin position="1"/>
        <end position="16"/>
    </location>
</feature>
<dbReference type="GO" id="GO:0005788">
    <property type="term" value="C:endoplasmic reticulum lumen"/>
    <property type="evidence" value="ECO:0007669"/>
    <property type="project" value="UniProtKB-SubCell"/>
</dbReference>
<dbReference type="Proteomes" id="UP000005237">
    <property type="component" value="Unassembled WGS sequence"/>
</dbReference>
<dbReference type="Pfam" id="PF00135">
    <property type="entry name" value="COesterase"/>
    <property type="match status" value="1"/>
</dbReference>
<feature type="domain" description="Carboxylesterase type B" evidence="9">
    <location>
        <begin position="17"/>
        <end position="535"/>
    </location>
</feature>
<dbReference type="InterPro" id="IPR050309">
    <property type="entry name" value="Type-B_Carboxylest/Lipase"/>
</dbReference>
<dbReference type="InterPro" id="IPR029058">
    <property type="entry name" value="AB_hydrolase_fold"/>
</dbReference>
<proteinExistence type="inferred from homology"/>
<evidence type="ECO:0000256" key="7">
    <source>
        <dbReference type="ARBA" id="ARBA00023157"/>
    </source>
</evidence>
<evidence type="ECO:0000256" key="5">
    <source>
        <dbReference type="ARBA" id="ARBA00022801"/>
    </source>
</evidence>